<keyword evidence="2 3" id="KW-0456">Lyase</keyword>
<dbReference type="EC" id="4.-.-.-" evidence="3"/>
<name>A0A6M0RVI7_9CYAN</name>
<comment type="function">
    <text evidence="3">Covalently attaches a chromophore to Cys residue(s) of phycobiliproteins.</text>
</comment>
<evidence type="ECO:0000256" key="1">
    <source>
        <dbReference type="ARBA" id="ARBA00010681"/>
    </source>
</evidence>
<dbReference type="Gene3D" id="2.40.128.20">
    <property type="match status" value="1"/>
</dbReference>
<evidence type="ECO:0000313" key="4">
    <source>
        <dbReference type="EMBL" id="NEZ60189.1"/>
    </source>
</evidence>
<evidence type="ECO:0000313" key="5">
    <source>
        <dbReference type="Proteomes" id="UP000481033"/>
    </source>
</evidence>
<sequence>MSLQSDLFMQNVNFFKKQEGRWFSQRTTHYLKAGNSKAGKSDLEVTYMDAGTDAVIQLCNEASCSATDAVGGLRIAQKSTVDGQTRTLVTLLAAIATDDDNGKLISKPEGKARSQVSQYRFENEVLTIVTAADGLRAEERWWFITDKLRMRTNVLSGDQGQTMASFCSEIRLGDIKP</sequence>
<accession>A0A6M0RVI7</accession>
<dbReference type="AlphaFoldDB" id="A0A6M0RVI7"/>
<organism evidence="4 5">
    <name type="scientific">Adonisia turfae CCMR0081</name>
    <dbReference type="NCBI Taxonomy" id="2292702"/>
    <lineage>
        <taxon>Bacteria</taxon>
        <taxon>Bacillati</taxon>
        <taxon>Cyanobacteriota</taxon>
        <taxon>Adonisia</taxon>
        <taxon>Adonisia turfae</taxon>
    </lineage>
</organism>
<dbReference type="Proteomes" id="UP000481033">
    <property type="component" value="Unassembled WGS sequence"/>
</dbReference>
<dbReference type="GO" id="GO:0017006">
    <property type="term" value="P:protein-tetrapyrrole linkage"/>
    <property type="evidence" value="ECO:0007669"/>
    <property type="project" value="UniProtKB-UniRule"/>
</dbReference>
<proteinExistence type="inferred from homology"/>
<protein>
    <recommendedName>
        <fullName evidence="3">Chromophore lyase CpcS/CpeS</fullName>
        <ecNumber evidence="3">4.-.-.-</ecNumber>
    </recommendedName>
</protein>
<evidence type="ECO:0000256" key="2">
    <source>
        <dbReference type="ARBA" id="ARBA00023239"/>
    </source>
</evidence>
<dbReference type="Pfam" id="PF09367">
    <property type="entry name" value="CpeS"/>
    <property type="match status" value="1"/>
</dbReference>
<reference evidence="4 5" key="1">
    <citation type="journal article" date="2020" name="Microb. Ecol.">
        <title>Ecogenomics of the Marine Benthic Filamentous Cyanobacterium Adonisia.</title>
        <authorList>
            <person name="Walter J.M."/>
            <person name="Coutinho F.H."/>
            <person name="Leomil L."/>
            <person name="Hargreaves P.I."/>
            <person name="Campeao M.E."/>
            <person name="Vieira V.V."/>
            <person name="Silva B.S."/>
            <person name="Fistarol G.O."/>
            <person name="Salomon P.S."/>
            <person name="Sawabe T."/>
            <person name="Mino S."/>
            <person name="Hosokawa M."/>
            <person name="Miyashita H."/>
            <person name="Maruyama F."/>
            <person name="van Verk M.C."/>
            <person name="Dutilh B.E."/>
            <person name="Thompson C.C."/>
            <person name="Thompson F.L."/>
        </authorList>
    </citation>
    <scope>NUCLEOTIDE SEQUENCE [LARGE SCALE GENOMIC DNA]</scope>
    <source>
        <strain evidence="4 5">CCMR0081</strain>
    </source>
</reference>
<dbReference type="EMBL" id="QXHD01000004">
    <property type="protein sequence ID" value="NEZ60189.1"/>
    <property type="molecule type" value="Genomic_DNA"/>
</dbReference>
<keyword evidence="5" id="KW-1185">Reference proteome</keyword>
<comment type="similarity">
    <text evidence="1 3">Belongs to the CpcS/CpeS biliprotein lyase family.</text>
</comment>
<comment type="caution">
    <text evidence="4">The sequence shown here is derived from an EMBL/GenBank/DDBJ whole genome shotgun (WGS) entry which is preliminary data.</text>
</comment>
<dbReference type="CDD" id="cd16339">
    <property type="entry name" value="CpcS"/>
    <property type="match status" value="1"/>
</dbReference>
<dbReference type="InterPro" id="IPR018536">
    <property type="entry name" value="CpcS/CpeS"/>
</dbReference>
<dbReference type="GO" id="GO:0016829">
    <property type="term" value="F:lyase activity"/>
    <property type="evidence" value="ECO:0007669"/>
    <property type="project" value="UniProtKB-KW"/>
</dbReference>
<evidence type="ECO:0000256" key="3">
    <source>
        <dbReference type="HAMAP-Rule" id="MF_01459"/>
    </source>
</evidence>
<dbReference type="InterPro" id="IPR012674">
    <property type="entry name" value="Calycin"/>
</dbReference>
<dbReference type="HAMAP" id="MF_01459">
    <property type="entry name" value="Chrphore_lyase_CpxS"/>
    <property type="match status" value="1"/>
</dbReference>
<gene>
    <name evidence="3" type="primary">cpcS</name>
    <name evidence="4" type="ORF">DXZ20_31995</name>
</gene>
<dbReference type="RefSeq" id="WP_250565998.1">
    <property type="nucleotide sequence ID" value="NZ_QXHD01000004.1"/>
</dbReference>